<dbReference type="SMART" id="SM00355">
    <property type="entry name" value="ZnF_C2H2"/>
    <property type="match status" value="2"/>
</dbReference>
<feature type="region of interest" description="Disordered" evidence="2">
    <location>
        <begin position="849"/>
        <end position="874"/>
    </location>
</feature>
<proteinExistence type="predicted"/>
<dbReference type="Gene3D" id="3.30.160.60">
    <property type="entry name" value="Classic Zinc Finger"/>
    <property type="match status" value="1"/>
</dbReference>
<sequence>MYPTREQFTCVRCKEKVFTSWNDFENHHVKHAVDFTFSQLPVVKLQQIQIPNIKSKIQSLSPTANRNIDIKSPYPTVAKHIKKSLSDIKEPESSENKLTEHEDLQAWPGSCESSSPVASPPSTQVGVSNEIVSSASMIAMELQVDSNILDPVFIEKLGAEISFLNQSSADATTHVDVQKKSLPEIVQPANVNLPSSSKSPIDFPALSADTPPVEPLILQTPTTEKNLALIQLLKDKPEDKSVEVVENDSLNPGNESPKEIELPKSKGQLRLVPFESLLSPSRLPVDRAEEEAPITSFPVSPSKCHHKQNAMVVIPERNLTELNISDQTALVTLSESLRPLSAKHATQQQQQVMQISQPILPPAVIRTMLPNPIPSILPLPQQQTATQSHQFYHAQGQVHRPQMVTGHQQNSYATAAQYMHRPSNQQEMQCPSQCYPTSSRAIQPNEFGRASVSSAMAFDSNHGSAHIRAVSTTSYLQQTTNHQVQSVPPSSHPRCQFPVNNGIFNASLHHTNSSLPHYPDQLTAPIVHHVQLQIPPAQSTRPSFSAPQTTGRQQTVVHPGQQGLRHAIISSPGTSIRAQQITQQRPGYVVIRQQTSNSLIPVCTLPSSPQVALSLQTVGISLPSTSTVSVTTAPAIRLPPPYPRQQTSNAPNQSVAQKRLLTAAEGIPETCQPPRKIARAEEEAVASTSQSSGGCEVRIVQKKQTGLPVIQSVEGGINTVVTKASSHALQTPSVASLLSNPNITVTPAKNKENQVASEIIASLKAAIAPTPTTTTNARIPGPITVDLTNTASASPQQRNPLQCQVCNETFSSQSLLKNHLVLHLRKVRPATVRPTNSPPVARSLVSNQTLEVNSSTSRTCPSTQRGRTSESTTPTAVVCVTATNNSATSKQSPHPPVVTRASIDGESNSSAVFQKSVSNRVLAVDLCNSRTKILTSPSAQTPCVTSASTSGYASTNNKLVTGEQGPHSPVIVKATTSTDDDGVIHNQQSKNGDVLGSCQQIQPANISLNCTSSPVPTSARNEPNLLQMDKTTSSNEFYIPLVDLKRQDVMTQLELMGINQFIPASNLTSTDHSDFAIPVMSATLVRRVGTTGFPNFSGVINLGSPKIFPFTSK</sequence>
<name>A0AAD5L9P3_9CRUS</name>
<reference evidence="4 5" key="1">
    <citation type="submission" date="2022-05" db="EMBL/GenBank/DDBJ databases">
        <title>A multi-omics perspective on studying reproductive biology in Daphnia sinensis.</title>
        <authorList>
            <person name="Jia J."/>
        </authorList>
    </citation>
    <scope>NUCLEOTIDE SEQUENCE [LARGE SCALE GENOMIC DNA]</scope>
    <source>
        <strain evidence="4 5">WSL</strain>
    </source>
</reference>
<organism evidence="4 5">
    <name type="scientific">Daphnia sinensis</name>
    <dbReference type="NCBI Taxonomy" id="1820382"/>
    <lineage>
        <taxon>Eukaryota</taxon>
        <taxon>Metazoa</taxon>
        <taxon>Ecdysozoa</taxon>
        <taxon>Arthropoda</taxon>
        <taxon>Crustacea</taxon>
        <taxon>Branchiopoda</taxon>
        <taxon>Diplostraca</taxon>
        <taxon>Cladocera</taxon>
        <taxon>Anomopoda</taxon>
        <taxon>Daphniidae</taxon>
        <taxon>Daphnia</taxon>
        <taxon>Daphnia similis group</taxon>
    </lineage>
</organism>
<feature type="region of interest" description="Disordered" evidence="2">
    <location>
        <begin position="85"/>
        <end position="125"/>
    </location>
</feature>
<feature type="compositionally biased region" description="Polar residues" evidence="2">
    <location>
        <begin position="849"/>
        <end position="870"/>
    </location>
</feature>
<evidence type="ECO:0000313" key="5">
    <source>
        <dbReference type="Proteomes" id="UP000820818"/>
    </source>
</evidence>
<feature type="domain" description="C2H2-type" evidence="3">
    <location>
        <begin position="801"/>
        <end position="828"/>
    </location>
</feature>
<evidence type="ECO:0000256" key="1">
    <source>
        <dbReference type="PROSITE-ProRule" id="PRU00042"/>
    </source>
</evidence>
<dbReference type="GO" id="GO:0008270">
    <property type="term" value="F:zinc ion binding"/>
    <property type="evidence" value="ECO:0007669"/>
    <property type="project" value="UniProtKB-KW"/>
</dbReference>
<evidence type="ECO:0000256" key="2">
    <source>
        <dbReference type="SAM" id="MobiDB-lite"/>
    </source>
</evidence>
<dbReference type="PROSITE" id="PS50157">
    <property type="entry name" value="ZINC_FINGER_C2H2_2"/>
    <property type="match status" value="1"/>
</dbReference>
<feature type="compositionally biased region" description="Polar residues" evidence="2">
    <location>
        <begin position="111"/>
        <end position="125"/>
    </location>
</feature>
<protein>
    <recommendedName>
        <fullName evidence="3">C2H2-type domain-containing protein</fullName>
    </recommendedName>
</protein>
<keyword evidence="1" id="KW-0862">Zinc</keyword>
<evidence type="ECO:0000259" key="3">
    <source>
        <dbReference type="PROSITE" id="PS50157"/>
    </source>
</evidence>
<feature type="compositionally biased region" description="Basic and acidic residues" evidence="2">
    <location>
        <begin position="85"/>
        <end position="104"/>
    </location>
</feature>
<evidence type="ECO:0000313" key="4">
    <source>
        <dbReference type="EMBL" id="KAI9553668.1"/>
    </source>
</evidence>
<keyword evidence="1" id="KW-0863">Zinc-finger</keyword>
<dbReference type="InterPro" id="IPR013087">
    <property type="entry name" value="Znf_C2H2_type"/>
</dbReference>
<feature type="region of interest" description="Disordered" evidence="2">
    <location>
        <begin position="537"/>
        <end position="561"/>
    </location>
</feature>
<gene>
    <name evidence="4" type="ORF">GHT06_021595</name>
</gene>
<feature type="region of interest" description="Disordered" evidence="2">
    <location>
        <begin position="240"/>
        <end position="260"/>
    </location>
</feature>
<dbReference type="Proteomes" id="UP000820818">
    <property type="component" value="Linkage Group LG9"/>
</dbReference>
<keyword evidence="5" id="KW-1185">Reference proteome</keyword>
<comment type="caution">
    <text evidence="4">The sequence shown here is derived from an EMBL/GenBank/DDBJ whole genome shotgun (WGS) entry which is preliminary data.</text>
</comment>
<dbReference type="EMBL" id="WJBH02000009">
    <property type="protein sequence ID" value="KAI9553668.1"/>
    <property type="molecule type" value="Genomic_DNA"/>
</dbReference>
<dbReference type="AlphaFoldDB" id="A0AAD5L9P3"/>
<feature type="compositionally biased region" description="Polar residues" evidence="2">
    <location>
        <begin position="537"/>
        <end position="556"/>
    </location>
</feature>
<accession>A0AAD5L9P3</accession>
<dbReference type="PROSITE" id="PS00028">
    <property type="entry name" value="ZINC_FINGER_C2H2_1"/>
    <property type="match status" value="1"/>
</dbReference>
<keyword evidence="1" id="KW-0479">Metal-binding</keyword>